<gene>
    <name evidence="2" type="ORF">S12H4_03047</name>
</gene>
<dbReference type="EMBL" id="BARW01000816">
    <property type="protein sequence ID" value="GAI69872.1"/>
    <property type="molecule type" value="Genomic_DNA"/>
</dbReference>
<evidence type="ECO:0000313" key="2">
    <source>
        <dbReference type="EMBL" id="GAI69872.1"/>
    </source>
</evidence>
<feature type="compositionally biased region" description="Polar residues" evidence="1">
    <location>
        <begin position="9"/>
        <end position="33"/>
    </location>
</feature>
<organism evidence="2">
    <name type="scientific">marine sediment metagenome</name>
    <dbReference type="NCBI Taxonomy" id="412755"/>
    <lineage>
        <taxon>unclassified sequences</taxon>
        <taxon>metagenomes</taxon>
        <taxon>ecological metagenomes</taxon>
    </lineage>
</organism>
<proteinExistence type="predicted"/>
<feature type="region of interest" description="Disordered" evidence="1">
    <location>
        <begin position="1"/>
        <end position="33"/>
    </location>
</feature>
<comment type="caution">
    <text evidence="2">The sequence shown here is derived from an EMBL/GenBank/DDBJ whole genome shotgun (WGS) entry which is preliminary data.</text>
</comment>
<evidence type="ECO:0000256" key="1">
    <source>
        <dbReference type="SAM" id="MobiDB-lite"/>
    </source>
</evidence>
<reference evidence="2" key="1">
    <citation type="journal article" date="2014" name="Front. Microbiol.">
        <title>High frequency of phylogenetically diverse reductive dehalogenase-homologous genes in deep subseafloor sedimentary metagenomes.</title>
        <authorList>
            <person name="Kawai M."/>
            <person name="Futagami T."/>
            <person name="Toyoda A."/>
            <person name="Takaki Y."/>
            <person name="Nishi S."/>
            <person name="Hori S."/>
            <person name="Arai W."/>
            <person name="Tsubouchi T."/>
            <person name="Morono Y."/>
            <person name="Uchiyama I."/>
            <person name="Ito T."/>
            <person name="Fujiyama A."/>
            <person name="Inagaki F."/>
            <person name="Takami H."/>
        </authorList>
    </citation>
    <scope>NUCLEOTIDE SEQUENCE</scope>
    <source>
        <strain evidence="2">Expedition CK06-06</strain>
    </source>
</reference>
<protein>
    <submittedName>
        <fullName evidence="2">Uncharacterized protein</fullName>
    </submittedName>
</protein>
<name>X1QMU4_9ZZZZ</name>
<accession>X1QMU4</accession>
<dbReference type="AlphaFoldDB" id="X1QMU4"/>
<sequence>MPNPIGSATYYNPTSDTRPTHNSQNLGGTDCWNSQVNGMDDNVHRDSYCTKPKAAEYSTKRPELPGVNRFTKR</sequence>